<dbReference type="Pfam" id="PF23771">
    <property type="entry name" value="DUF7168"/>
    <property type="match status" value="1"/>
</dbReference>
<organism evidence="3 4">
    <name type="scientific">Rhodococcus spelaei</name>
    <dbReference type="NCBI Taxonomy" id="2546320"/>
    <lineage>
        <taxon>Bacteria</taxon>
        <taxon>Bacillati</taxon>
        <taxon>Actinomycetota</taxon>
        <taxon>Actinomycetes</taxon>
        <taxon>Mycobacteriales</taxon>
        <taxon>Nocardiaceae</taxon>
        <taxon>Rhodococcus</taxon>
    </lineage>
</organism>
<keyword evidence="4" id="KW-1185">Reference proteome</keyword>
<dbReference type="RefSeq" id="WP_142095738.1">
    <property type="nucleotide sequence ID" value="NZ_VIGH01000002.1"/>
</dbReference>
<dbReference type="InterPro" id="IPR024498">
    <property type="entry name" value="DUF2786"/>
</dbReference>
<dbReference type="Pfam" id="PF10979">
    <property type="entry name" value="DUF2786"/>
    <property type="match status" value="1"/>
</dbReference>
<reference evidence="3 4" key="1">
    <citation type="submission" date="2019-06" db="EMBL/GenBank/DDBJ databases">
        <title>Rhodococcus spaelei sp. nov., isolated from a cave.</title>
        <authorList>
            <person name="Lee S.D."/>
        </authorList>
    </citation>
    <scope>NUCLEOTIDE SEQUENCE [LARGE SCALE GENOMIC DNA]</scope>
    <source>
        <strain evidence="3 4">C9-5</strain>
    </source>
</reference>
<evidence type="ECO:0000259" key="2">
    <source>
        <dbReference type="Pfam" id="PF23771"/>
    </source>
</evidence>
<proteinExistence type="predicted"/>
<evidence type="ECO:0000313" key="4">
    <source>
        <dbReference type="Proteomes" id="UP000316256"/>
    </source>
</evidence>
<dbReference type="InterPro" id="IPR055592">
    <property type="entry name" value="DUF7168"/>
</dbReference>
<dbReference type="OrthoDB" id="3508128at2"/>
<feature type="domain" description="DUF2786" evidence="1">
    <location>
        <begin position="161"/>
        <end position="199"/>
    </location>
</feature>
<evidence type="ECO:0000259" key="1">
    <source>
        <dbReference type="Pfam" id="PF10979"/>
    </source>
</evidence>
<feature type="domain" description="DUF7168" evidence="2">
    <location>
        <begin position="230"/>
        <end position="326"/>
    </location>
</feature>
<sequence length="392" mass="41969">MSGRGTFDDGRPSAEAGALVGAVAAAYERGWQPADLLHLTRREGECPPALAATAVLYQARQCRAADRAPTAWSDQLREVADQYPDQARLADGVPVDDPRGDHLAGALVAGRSGFLGYQMTELATEWNRLPGTTILLPLPEEWPAHRADAPTSEPAGDADPKVLGRIRGLLAKAERTEFEHEAETFTAKAQELMTRYAITSALVRSRSAAGRTAVHSRRFHLDNPYLTEKVHLLTAIGEANRVRTVWAADVAIATAVGTAIDLQQVDMLFTSLLVQATRSMQSSAAEGRSGSRTTPFRKAFLAGFASRIGQRLREADAKATEDAAADESVPLNTLLPILAGASAAVDSEFTRLFPGTRKSRARSVDAHGWYAGRASADDAALTPGARPIRPGK</sequence>
<dbReference type="EMBL" id="VIGH01000002">
    <property type="protein sequence ID" value="TQF74014.1"/>
    <property type="molecule type" value="Genomic_DNA"/>
</dbReference>
<gene>
    <name evidence="3" type="ORF">FK531_04945</name>
</gene>
<dbReference type="AlphaFoldDB" id="A0A541BNV6"/>
<comment type="caution">
    <text evidence="3">The sequence shown here is derived from an EMBL/GenBank/DDBJ whole genome shotgun (WGS) entry which is preliminary data.</text>
</comment>
<protein>
    <submittedName>
        <fullName evidence="3">DUF2786 domain-containing protein</fullName>
    </submittedName>
</protein>
<dbReference type="Proteomes" id="UP000316256">
    <property type="component" value="Unassembled WGS sequence"/>
</dbReference>
<evidence type="ECO:0000313" key="3">
    <source>
        <dbReference type="EMBL" id="TQF74014.1"/>
    </source>
</evidence>
<name>A0A541BNV6_9NOCA</name>
<accession>A0A541BNV6</accession>